<evidence type="ECO:0000313" key="7">
    <source>
        <dbReference type="EMBL" id="KAG2582567.1"/>
    </source>
</evidence>
<keyword evidence="10" id="KW-1185">Reference proteome</keyword>
<evidence type="ECO:0000313" key="6">
    <source>
        <dbReference type="EMBL" id="KAG2582565.1"/>
    </source>
</evidence>
<evidence type="ECO:0000313" key="10">
    <source>
        <dbReference type="Proteomes" id="UP000823388"/>
    </source>
</evidence>
<evidence type="ECO:0000256" key="4">
    <source>
        <dbReference type="SAM" id="MobiDB-lite"/>
    </source>
</evidence>
<dbReference type="GO" id="GO:0006355">
    <property type="term" value="P:regulation of DNA-templated transcription"/>
    <property type="evidence" value="ECO:0007669"/>
    <property type="project" value="InterPro"/>
</dbReference>
<dbReference type="OrthoDB" id="672377at2759"/>
<dbReference type="Gene3D" id="1.20.1160.11">
    <property type="entry name" value="Paired amphipathic helix"/>
    <property type="match status" value="1"/>
</dbReference>
<dbReference type="EMBL" id="CM029047">
    <property type="protein sequence ID" value="KAG2582567.1"/>
    <property type="molecule type" value="Genomic_DNA"/>
</dbReference>
<dbReference type="InterPro" id="IPR003822">
    <property type="entry name" value="PAH"/>
</dbReference>
<dbReference type="SUPFAM" id="SSF47762">
    <property type="entry name" value="PAH2 domain"/>
    <property type="match status" value="1"/>
</dbReference>
<evidence type="ECO:0000256" key="3">
    <source>
        <dbReference type="PROSITE-ProRule" id="PRU00810"/>
    </source>
</evidence>
<evidence type="ECO:0000256" key="2">
    <source>
        <dbReference type="ARBA" id="ARBA00023242"/>
    </source>
</evidence>
<sequence length="122" mass="13812">MDYSNGGQKRAREEEDGSPMAPESQRRGNPRPAPPLPVDWPAPPLLAPTDDRWIEFLLAAESEFAGKPGYFRDFRAVMRGFRLGAFGVDGLVSHLQQLFRGHPNLIRTFNAYLPRGYQLRDN</sequence>
<dbReference type="Pfam" id="PF02671">
    <property type="entry name" value="PAH"/>
    <property type="match status" value="1"/>
</dbReference>
<dbReference type="EMBL" id="CM029047">
    <property type="protein sequence ID" value="KAG2582571.1"/>
    <property type="molecule type" value="Genomic_DNA"/>
</dbReference>
<dbReference type="PROSITE" id="PS51477">
    <property type="entry name" value="PAH"/>
    <property type="match status" value="1"/>
</dbReference>
<gene>
    <name evidence="6" type="ORF">PVAP13_6KG159100</name>
    <name evidence="7" type="ORF">PVAP13_6KG159112</name>
    <name evidence="9" type="ORF">PVAP13_6KG159318</name>
    <name evidence="5" type="ORF">PVAP13_6KG195812</name>
    <name evidence="8" type="ORF">PVAP13_6KG195912</name>
</gene>
<comment type="caution">
    <text evidence="5">The sequence shown here is derived from an EMBL/GenBank/DDBJ whole genome shotgun (WGS) entry which is preliminary data.</text>
</comment>
<dbReference type="EMBL" id="CM029047">
    <property type="protein sequence ID" value="KAG2582565.1"/>
    <property type="molecule type" value="Genomic_DNA"/>
</dbReference>
<evidence type="ECO:0000256" key="1">
    <source>
        <dbReference type="ARBA" id="ARBA00004123"/>
    </source>
</evidence>
<comment type="subcellular location">
    <subcellularLocation>
        <location evidence="1 3">Nucleus</location>
    </subcellularLocation>
</comment>
<feature type="region of interest" description="Disordered" evidence="4">
    <location>
        <begin position="1"/>
        <end position="42"/>
    </location>
</feature>
<dbReference type="EMBL" id="CM029047">
    <property type="protein sequence ID" value="KAG2582575.1"/>
    <property type="molecule type" value="Genomic_DNA"/>
</dbReference>
<dbReference type="Proteomes" id="UP000823388">
    <property type="component" value="Chromosome 6K"/>
</dbReference>
<keyword evidence="2 3" id="KW-0539">Nucleus</keyword>
<reference evidence="5 10" key="1">
    <citation type="submission" date="2020-05" db="EMBL/GenBank/DDBJ databases">
        <title>WGS assembly of Panicum virgatum.</title>
        <authorList>
            <person name="Lovell J.T."/>
            <person name="Jenkins J."/>
            <person name="Shu S."/>
            <person name="Juenger T.E."/>
            <person name="Schmutz J."/>
        </authorList>
    </citation>
    <scope>NUCLEOTIDE SEQUENCE</scope>
    <source>
        <strain evidence="5">AP13</strain>
        <strain evidence="10">cv. AP13</strain>
    </source>
</reference>
<evidence type="ECO:0000313" key="5">
    <source>
        <dbReference type="EMBL" id="KAG2582561.1"/>
    </source>
</evidence>
<organism evidence="5 10">
    <name type="scientific">Panicum virgatum</name>
    <name type="common">Blackwell switchgrass</name>
    <dbReference type="NCBI Taxonomy" id="38727"/>
    <lineage>
        <taxon>Eukaryota</taxon>
        <taxon>Viridiplantae</taxon>
        <taxon>Streptophyta</taxon>
        <taxon>Embryophyta</taxon>
        <taxon>Tracheophyta</taxon>
        <taxon>Spermatophyta</taxon>
        <taxon>Magnoliopsida</taxon>
        <taxon>Liliopsida</taxon>
        <taxon>Poales</taxon>
        <taxon>Poaceae</taxon>
        <taxon>PACMAD clade</taxon>
        <taxon>Panicoideae</taxon>
        <taxon>Panicodae</taxon>
        <taxon>Paniceae</taxon>
        <taxon>Panicinae</taxon>
        <taxon>Panicum</taxon>
        <taxon>Panicum sect. Hiantes</taxon>
    </lineage>
</organism>
<dbReference type="InterPro" id="IPR036600">
    <property type="entry name" value="PAH_sf"/>
</dbReference>
<feature type="compositionally biased region" description="Pro residues" evidence="4">
    <location>
        <begin position="31"/>
        <end position="42"/>
    </location>
</feature>
<proteinExistence type="predicted"/>
<dbReference type="AlphaFoldDB" id="A0A8T0R9W4"/>
<dbReference type="EMBL" id="CM029047">
    <property type="protein sequence ID" value="KAG2582561.1"/>
    <property type="molecule type" value="Genomic_DNA"/>
</dbReference>
<evidence type="ECO:0000313" key="9">
    <source>
        <dbReference type="EMBL" id="KAG2582575.1"/>
    </source>
</evidence>
<protein>
    <submittedName>
        <fullName evidence="5">Uncharacterized protein</fullName>
    </submittedName>
</protein>
<dbReference type="GO" id="GO:0005634">
    <property type="term" value="C:nucleus"/>
    <property type="evidence" value="ECO:0007669"/>
    <property type="project" value="UniProtKB-SubCell"/>
</dbReference>
<name>A0A8T0R9W4_PANVG</name>
<accession>A0A8T0R9W4</accession>
<evidence type="ECO:0000313" key="8">
    <source>
        <dbReference type="EMBL" id="KAG2582571.1"/>
    </source>
</evidence>